<accession>A3IN49</accession>
<dbReference type="EMBL" id="AAXW01000009">
    <property type="protein sequence ID" value="EAZ92026.1"/>
    <property type="molecule type" value="Genomic_DNA"/>
</dbReference>
<sequence length="56" mass="6338">MVSVKISIQLTSLETEAQQALIEQRYQEAISLYLQCLETEQVYQQAIALIGDGCIY</sequence>
<protein>
    <submittedName>
        <fullName evidence="1">Uncharacterized protein</fullName>
    </submittedName>
</protein>
<reference evidence="1 2" key="1">
    <citation type="submission" date="2007-03" db="EMBL/GenBank/DDBJ databases">
        <authorList>
            <person name="Stal L."/>
            <person name="Ferriera S."/>
            <person name="Johnson J."/>
            <person name="Kravitz S."/>
            <person name="Beeson K."/>
            <person name="Sutton G."/>
            <person name="Rogers Y.-H."/>
            <person name="Friedman R."/>
            <person name="Frazier M."/>
            <person name="Venter J.C."/>
        </authorList>
    </citation>
    <scope>NUCLEOTIDE SEQUENCE [LARGE SCALE GENOMIC DNA]</scope>
    <source>
        <strain evidence="1 2">CCY0110</strain>
    </source>
</reference>
<dbReference type="Proteomes" id="UP000003781">
    <property type="component" value="Unassembled WGS sequence"/>
</dbReference>
<gene>
    <name evidence="1" type="ORF">CY0110_00170</name>
</gene>
<comment type="caution">
    <text evidence="1">The sequence shown here is derived from an EMBL/GenBank/DDBJ whole genome shotgun (WGS) entry which is preliminary data.</text>
</comment>
<keyword evidence="2" id="KW-1185">Reference proteome</keyword>
<evidence type="ECO:0000313" key="2">
    <source>
        <dbReference type="Proteomes" id="UP000003781"/>
    </source>
</evidence>
<dbReference type="AlphaFoldDB" id="A3IN49"/>
<proteinExistence type="predicted"/>
<name>A3IN49_9CHRO</name>
<dbReference type="OrthoDB" id="146908at2"/>
<evidence type="ECO:0000313" key="1">
    <source>
        <dbReference type="EMBL" id="EAZ92026.1"/>
    </source>
</evidence>
<dbReference type="RefSeq" id="WP_008274814.1">
    <property type="nucleotide sequence ID" value="NZ_AAXW01000009.1"/>
</dbReference>
<organism evidence="1 2">
    <name type="scientific">Crocosphaera chwakensis CCY0110</name>
    <dbReference type="NCBI Taxonomy" id="391612"/>
    <lineage>
        <taxon>Bacteria</taxon>
        <taxon>Bacillati</taxon>
        <taxon>Cyanobacteriota</taxon>
        <taxon>Cyanophyceae</taxon>
        <taxon>Oscillatoriophycideae</taxon>
        <taxon>Chroococcales</taxon>
        <taxon>Aphanothecaceae</taxon>
        <taxon>Crocosphaera</taxon>
        <taxon>Crocosphaera chwakensis</taxon>
    </lineage>
</organism>